<organism evidence="1 2">
    <name type="scientific">Diphasiastrum complanatum</name>
    <name type="common">Issler's clubmoss</name>
    <name type="synonym">Lycopodium complanatum</name>
    <dbReference type="NCBI Taxonomy" id="34168"/>
    <lineage>
        <taxon>Eukaryota</taxon>
        <taxon>Viridiplantae</taxon>
        <taxon>Streptophyta</taxon>
        <taxon>Embryophyta</taxon>
        <taxon>Tracheophyta</taxon>
        <taxon>Lycopodiopsida</taxon>
        <taxon>Lycopodiales</taxon>
        <taxon>Lycopodiaceae</taxon>
        <taxon>Lycopodioideae</taxon>
        <taxon>Diphasiastrum</taxon>
    </lineage>
</organism>
<keyword evidence="2" id="KW-1185">Reference proteome</keyword>
<protein>
    <submittedName>
        <fullName evidence="1">Uncharacterized protein</fullName>
    </submittedName>
</protein>
<dbReference type="Proteomes" id="UP001162992">
    <property type="component" value="Chromosome 12"/>
</dbReference>
<evidence type="ECO:0000313" key="2">
    <source>
        <dbReference type="Proteomes" id="UP001162992"/>
    </source>
</evidence>
<accession>A0ACC2C2Y0</accession>
<name>A0ACC2C2Y0_DIPCM</name>
<comment type="caution">
    <text evidence="1">The sequence shown here is derived from an EMBL/GenBank/DDBJ whole genome shotgun (WGS) entry which is preliminary data.</text>
</comment>
<gene>
    <name evidence="1" type="ORF">O6H91_12G060900</name>
</gene>
<evidence type="ECO:0000313" key="1">
    <source>
        <dbReference type="EMBL" id="KAJ7536228.1"/>
    </source>
</evidence>
<sequence length="111" mass="12493">MICTKTGVQFLYGESYAPETKWPSTAETDQNHMHLKRTGRLRFHLMKRSGISTNTLYATSVVHLFAYATVGTTSQLIKIGSLELPLLLTPTILRQVGVAVRIQIVMRCVER</sequence>
<reference evidence="2" key="1">
    <citation type="journal article" date="2024" name="Proc. Natl. Acad. Sci. U.S.A.">
        <title>Extraordinary preservation of gene collinearity over three hundred million years revealed in homosporous lycophytes.</title>
        <authorList>
            <person name="Li C."/>
            <person name="Wickell D."/>
            <person name="Kuo L.Y."/>
            <person name="Chen X."/>
            <person name="Nie B."/>
            <person name="Liao X."/>
            <person name="Peng D."/>
            <person name="Ji J."/>
            <person name="Jenkins J."/>
            <person name="Williams M."/>
            <person name="Shu S."/>
            <person name="Plott C."/>
            <person name="Barry K."/>
            <person name="Rajasekar S."/>
            <person name="Grimwood J."/>
            <person name="Han X."/>
            <person name="Sun S."/>
            <person name="Hou Z."/>
            <person name="He W."/>
            <person name="Dai G."/>
            <person name="Sun C."/>
            <person name="Schmutz J."/>
            <person name="Leebens-Mack J.H."/>
            <person name="Li F.W."/>
            <person name="Wang L."/>
        </authorList>
    </citation>
    <scope>NUCLEOTIDE SEQUENCE [LARGE SCALE GENOMIC DNA]</scope>
    <source>
        <strain evidence="2">cv. PW_Plant_1</strain>
    </source>
</reference>
<dbReference type="EMBL" id="CM055103">
    <property type="protein sequence ID" value="KAJ7536228.1"/>
    <property type="molecule type" value="Genomic_DNA"/>
</dbReference>
<proteinExistence type="predicted"/>